<dbReference type="PANTHER" id="PTHR46309:SF1">
    <property type="entry name" value="PHD FINGER PROTEIN 12"/>
    <property type="match status" value="1"/>
</dbReference>
<feature type="compositionally biased region" description="Basic and acidic residues" evidence="5">
    <location>
        <begin position="239"/>
        <end position="262"/>
    </location>
</feature>
<dbReference type="EMBL" id="JASCZI010211587">
    <property type="protein sequence ID" value="MED6194801.1"/>
    <property type="molecule type" value="Genomic_DNA"/>
</dbReference>
<accession>A0ABU6XBT3</accession>
<feature type="compositionally biased region" description="Polar residues" evidence="5">
    <location>
        <begin position="30"/>
        <end position="41"/>
    </location>
</feature>
<feature type="compositionally biased region" description="Basic and acidic residues" evidence="5">
    <location>
        <begin position="585"/>
        <end position="597"/>
    </location>
</feature>
<feature type="compositionally biased region" description="Polar residues" evidence="5">
    <location>
        <begin position="78"/>
        <end position="88"/>
    </location>
</feature>
<feature type="region of interest" description="Disordered" evidence="5">
    <location>
        <begin position="228"/>
        <end position="279"/>
    </location>
</feature>
<feature type="domain" description="PHD-type" evidence="6">
    <location>
        <begin position="280"/>
        <end position="327"/>
    </location>
</feature>
<feature type="region of interest" description="Disordered" evidence="5">
    <location>
        <begin position="1"/>
        <end position="138"/>
    </location>
</feature>
<dbReference type="InterPro" id="IPR001965">
    <property type="entry name" value="Znf_PHD"/>
</dbReference>
<sequence>MSKDTSSSDDDSVVFLGIVTPQDRERMRQTENSITGNTNGNVEGHASGAIRTLKGNNNSDGSNEGKGKGIPSGFEVFNGSTAESTTTVMEKKKEKEEEKERKRANNNNDDKNFLVGECSKARERKPRGRPRNKKKTNEQVLDEMMNLLLRAGWQIGPNYEEKEVVFYDLKRKAYDSIFSAYDTVKKNYEGGKGKGRFYLQDFKFEPLLARDINKLRLSSSWEDYTKDDKEEKKKKKRKSDNDNNKKKKQERSMETERGKETVVYDDDDSDSDSDEDDPNDDTCLLCANKQEGTLICCDSCPSSFHLTCLKLLEVPAGDWYCSYCRCKFCGLINTSTSTCDNSMTLTCCFCEHHRYCSEKNNGGIRINHSNDALSFCGNRCRELFVRVQRLLGVKHEIGDGFSCTFISGSLRVPHTQVAEFNDKLLRALEIMHDGFKPDFDPKTGINFIRNVIYGCGVHENKVAEMPLITTHRMYRQKGMCSHFLKAIESVLSSLRVDLLVIPSVKERENTWISVFGFEPFDWETEIRIEKMKLLLCPDSVMLKKNIVRQVPNNNSSVKPVPNNRGDGNVVSRNNNGEGEGAAEGDDGKKKEKRESKKGSPLYTLEMLMKIGKNKSTRR</sequence>
<dbReference type="InterPro" id="IPR042163">
    <property type="entry name" value="PHF12"/>
</dbReference>
<gene>
    <name evidence="7" type="ORF">PIB30_031901</name>
</gene>
<dbReference type="InterPro" id="IPR013083">
    <property type="entry name" value="Znf_RING/FYVE/PHD"/>
</dbReference>
<keyword evidence="1" id="KW-0479">Metal-binding</keyword>
<evidence type="ECO:0000256" key="5">
    <source>
        <dbReference type="SAM" id="MobiDB-lite"/>
    </source>
</evidence>
<evidence type="ECO:0000256" key="2">
    <source>
        <dbReference type="ARBA" id="ARBA00022771"/>
    </source>
</evidence>
<evidence type="ECO:0000256" key="3">
    <source>
        <dbReference type="ARBA" id="ARBA00022833"/>
    </source>
</evidence>
<name>A0ABU6XBT3_9FABA</name>
<dbReference type="Proteomes" id="UP001341840">
    <property type="component" value="Unassembled WGS sequence"/>
</dbReference>
<proteinExistence type="predicted"/>
<dbReference type="PANTHER" id="PTHR46309">
    <property type="entry name" value="PHD FINGER PROTEIN 12"/>
    <property type="match status" value="1"/>
</dbReference>
<keyword evidence="3" id="KW-0862">Zinc</keyword>
<dbReference type="InterPro" id="IPR019787">
    <property type="entry name" value="Znf_PHD-finger"/>
</dbReference>
<dbReference type="Pfam" id="PF00628">
    <property type="entry name" value="PHD"/>
    <property type="match status" value="1"/>
</dbReference>
<comment type="caution">
    <text evidence="7">The sequence shown here is derived from an EMBL/GenBank/DDBJ whole genome shotgun (WGS) entry which is preliminary data.</text>
</comment>
<dbReference type="InterPro" id="IPR011011">
    <property type="entry name" value="Znf_FYVE_PHD"/>
</dbReference>
<dbReference type="PROSITE" id="PS50016">
    <property type="entry name" value="ZF_PHD_2"/>
    <property type="match status" value="1"/>
</dbReference>
<dbReference type="Pfam" id="PF23209">
    <property type="entry name" value="IDM1_C"/>
    <property type="match status" value="1"/>
</dbReference>
<dbReference type="Gene3D" id="3.30.40.10">
    <property type="entry name" value="Zinc/RING finger domain, C3HC4 (zinc finger)"/>
    <property type="match status" value="1"/>
</dbReference>
<keyword evidence="8" id="KW-1185">Reference proteome</keyword>
<feature type="compositionally biased region" description="Low complexity" evidence="5">
    <location>
        <begin position="551"/>
        <end position="563"/>
    </location>
</feature>
<evidence type="ECO:0000256" key="1">
    <source>
        <dbReference type="ARBA" id="ARBA00022723"/>
    </source>
</evidence>
<protein>
    <recommendedName>
        <fullName evidence="6">PHD-type domain-containing protein</fullName>
    </recommendedName>
</protein>
<keyword evidence="2 4" id="KW-0863">Zinc-finger</keyword>
<organism evidence="7 8">
    <name type="scientific">Stylosanthes scabra</name>
    <dbReference type="NCBI Taxonomy" id="79078"/>
    <lineage>
        <taxon>Eukaryota</taxon>
        <taxon>Viridiplantae</taxon>
        <taxon>Streptophyta</taxon>
        <taxon>Embryophyta</taxon>
        <taxon>Tracheophyta</taxon>
        <taxon>Spermatophyta</taxon>
        <taxon>Magnoliopsida</taxon>
        <taxon>eudicotyledons</taxon>
        <taxon>Gunneridae</taxon>
        <taxon>Pentapetalae</taxon>
        <taxon>rosids</taxon>
        <taxon>fabids</taxon>
        <taxon>Fabales</taxon>
        <taxon>Fabaceae</taxon>
        <taxon>Papilionoideae</taxon>
        <taxon>50 kb inversion clade</taxon>
        <taxon>dalbergioids sensu lato</taxon>
        <taxon>Dalbergieae</taxon>
        <taxon>Pterocarpus clade</taxon>
        <taxon>Stylosanthes</taxon>
    </lineage>
</organism>
<feature type="region of interest" description="Disordered" evidence="5">
    <location>
        <begin position="551"/>
        <end position="618"/>
    </location>
</feature>
<feature type="compositionally biased region" description="Basic residues" evidence="5">
    <location>
        <begin position="122"/>
        <end position="134"/>
    </location>
</feature>
<dbReference type="SUPFAM" id="SSF57903">
    <property type="entry name" value="FYVE/PHD zinc finger"/>
    <property type="match status" value="1"/>
</dbReference>
<evidence type="ECO:0000259" key="6">
    <source>
        <dbReference type="PROSITE" id="PS50016"/>
    </source>
</evidence>
<evidence type="ECO:0000256" key="4">
    <source>
        <dbReference type="PROSITE-ProRule" id="PRU00146"/>
    </source>
</evidence>
<reference evidence="7 8" key="1">
    <citation type="journal article" date="2023" name="Plants (Basel)">
        <title>Bridging the Gap: Combining Genomics and Transcriptomics Approaches to Understand Stylosanthes scabra, an Orphan Legume from the Brazilian Caatinga.</title>
        <authorList>
            <person name="Ferreira-Neto J.R.C."/>
            <person name="da Silva M.D."/>
            <person name="Binneck E."/>
            <person name="de Melo N.F."/>
            <person name="da Silva R.H."/>
            <person name="de Melo A.L.T.M."/>
            <person name="Pandolfi V."/>
            <person name="Bustamante F.O."/>
            <person name="Brasileiro-Vidal A.C."/>
            <person name="Benko-Iseppon A.M."/>
        </authorList>
    </citation>
    <scope>NUCLEOTIDE SEQUENCE [LARGE SCALE GENOMIC DNA]</scope>
    <source>
        <tissue evidence="7">Leaves</tissue>
    </source>
</reference>
<feature type="compositionally biased region" description="Acidic residues" evidence="5">
    <location>
        <begin position="263"/>
        <end position="279"/>
    </location>
</feature>
<dbReference type="SMART" id="SM00249">
    <property type="entry name" value="PHD"/>
    <property type="match status" value="1"/>
</dbReference>
<evidence type="ECO:0000313" key="8">
    <source>
        <dbReference type="Proteomes" id="UP001341840"/>
    </source>
</evidence>
<evidence type="ECO:0000313" key="7">
    <source>
        <dbReference type="EMBL" id="MED6194801.1"/>
    </source>
</evidence>
<dbReference type="InterPro" id="IPR056511">
    <property type="entry name" value="IDM1_C"/>
</dbReference>
<feature type="compositionally biased region" description="Basic and acidic residues" evidence="5">
    <location>
        <begin position="89"/>
        <end position="112"/>
    </location>
</feature>